<dbReference type="EMBL" id="CM056799">
    <property type="protein sequence ID" value="KAJ8710871.1"/>
    <property type="molecule type" value="Genomic_DNA"/>
</dbReference>
<proteinExistence type="predicted"/>
<gene>
    <name evidence="1" type="ORF">PYW08_009386</name>
</gene>
<comment type="caution">
    <text evidence="1">The sequence shown here is derived from an EMBL/GenBank/DDBJ whole genome shotgun (WGS) entry which is preliminary data.</text>
</comment>
<reference evidence="1" key="1">
    <citation type="submission" date="2023-03" db="EMBL/GenBank/DDBJ databases">
        <title>Chromosome-level genomes of two armyworms, Mythimna separata and Mythimna loreyi, provide insights into the biosynthesis and reception of sex pheromones.</title>
        <authorList>
            <person name="Zhao H."/>
        </authorList>
    </citation>
    <scope>NUCLEOTIDE SEQUENCE</scope>
    <source>
        <strain evidence="1">BeijingLab</strain>
    </source>
</reference>
<protein>
    <submittedName>
        <fullName evidence="1">Uncharacterized protein</fullName>
    </submittedName>
</protein>
<keyword evidence="2" id="KW-1185">Reference proteome</keyword>
<dbReference type="Proteomes" id="UP001231649">
    <property type="component" value="Chromosome 23"/>
</dbReference>
<name>A0ACC2Q8E0_9NEOP</name>
<organism evidence="1 2">
    <name type="scientific">Mythimna loreyi</name>
    <dbReference type="NCBI Taxonomy" id="667449"/>
    <lineage>
        <taxon>Eukaryota</taxon>
        <taxon>Metazoa</taxon>
        <taxon>Ecdysozoa</taxon>
        <taxon>Arthropoda</taxon>
        <taxon>Hexapoda</taxon>
        <taxon>Insecta</taxon>
        <taxon>Pterygota</taxon>
        <taxon>Neoptera</taxon>
        <taxon>Endopterygota</taxon>
        <taxon>Lepidoptera</taxon>
        <taxon>Glossata</taxon>
        <taxon>Ditrysia</taxon>
        <taxon>Noctuoidea</taxon>
        <taxon>Noctuidae</taxon>
        <taxon>Noctuinae</taxon>
        <taxon>Hadenini</taxon>
        <taxon>Mythimna</taxon>
    </lineage>
</organism>
<accession>A0ACC2Q8E0</accession>
<evidence type="ECO:0000313" key="1">
    <source>
        <dbReference type="EMBL" id="KAJ8710871.1"/>
    </source>
</evidence>
<sequence length="303" mass="35354">MSVKRSPIKSNNSKSTPIKYSSDSSLHLTENTEQPETNFNRRIKRRPDSDLSDCTHITMSELKGMLDDLQTKQEAKYDEIKFSMDTIMKQNDEIKASMVFLSEKYDNVLSNLKKVQQENIDHKKYIKTLETQMELFEKKSRASSIELRNIPKSETENKQNLIELTKSIGLTINVPINNSDIRDIYRLKIKDKTNSPIIVDFNSTITKENVIKSTIEYNKHKHADQRLNTTMLKIQGPPKPVYVAEALTKKVKHLYYLSRLYAKENKYESCWTSYGKVYLRCTKNDQRIWVENEEALETLKKGI</sequence>
<evidence type="ECO:0000313" key="2">
    <source>
        <dbReference type="Proteomes" id="UP001231649"/>
    </source>
</evidence>